<dbReference type="OrthoDB" id="4191440at2759"/>
<gene>
    <name evidence="2" type="ORF">FZEAL_1614</name>
</gene>
<comment type="caution">
    <text evidence="2">The sequence shown here is derived from an EMBL/GenBank/DDBJ whole genome shotgun (WGS) entry which is preliminary data.</text>
</comment>
<evidence type="ECO:0000256" key="1">
    <source>
        <dbReference type="SAM" id="Phobius"/>
    </source>
</evidence>
<name>A0A8H4XNK9_9HYPO</name>
<reference evidence="2" key="2">
    <citation type="submission" date="2020-05" db="EMBL/GenBank/DDBJ databases">
        <authorList>
            <person name="Kim H.-S."/>
            <person name="Proctor R.H."/>
            <person name="Brown D.W."/>
        </authorList>
    </citation>
    <scope>NUCLEOTIDE SEQUENCE</scope>
    <source>
        <strain evidence="2">NRRL 22465</strain>
    </source>
</reference>
<sequence>MDTFTEAFFSIFMIASGVILFASWIAFRVKTTAPFGAIRFLSFIPFALYGPLVVLNPWWNNGHLHAGYRFLGIWLPIWPIISYIMAVRSKGHGSMEKWETCHRSRGPFYILCVDLAILVFLIVDACRYPVNSGASVWTFGQDLGKVMGAIMIILFASQAVLLFPVAGLPRFIEAPAILIARPFLIKRSSRPNNTQYHSLRDSLPNVHGRTKPSLAALLQDDRMVRRLAMNLHYSDLASLSFTSRLMRAALFHPSPDTWSRQRRIESLCEASCLAGQKSECWACERVICEGCKEQRPKIPFSRVEDHFVHCYAVCTICYLLSAPGQPAPFRSKWKKEDLELQHVNCCQLQKLQWEADSDDVAEES</sequence>
<proteinExistence type="predicted"/>
<feature type="transmembrane region" description="Helical" evidence="1">
    <location>
        <begin position="66"/>
        <end position="87"/>
    </location>
</feature>
<reference evidence="2" key="1">
    <citation type="journal article" date="2020" name="BMC Genomics">
        <title>Correction to: Identification and distribution of gene clusters required for synthesis of sphingolipid metabolism inhibitors in diverse species of the filamentous fungus Fusarium.</title>
        <authorList>
            <person name="Kim H.S."/>
            <person name="Lohmar J.M."/>
            <person name="Busman M."/>
            <person name="Brown D.W."/>
            <person name="Naumann T.A."/>
            <person name="Divon H.H."/>
            <person name="Lysoe E."/>
            <person name="Uhlig S."/>
            <person name="Proctor R.H."/>
        </authorList>
    </citation>
    <scope>NUCLEOTIDE SEQUENCE</scope>
    <source>
        <strain evidence="2">NRRL 22465</strain>
    </source>
</reference>
<feature type="transmembrane region" description="Helical" evidence="1">
    <location>
        <begin position="39"/>
        <end position="60"/>
    </location>
</feature>
<keyword evidence="3" id="KW-1185">Reference proteome</keyword>
<evidence type="ECO:0000313" key="2">
    <source>
        <dbReference type="EMBL" id="KAF4982822.1"/>
    </source>
</evidence>
<evidence type="ECO:0008006" key="4">
    <source>
        <dbReference type="Google" id="ProtNLM"/>
    </source>
</evidence>
<accession>A0A8H4XNK9</accession>
<keyword evidence="1" id="KW-1133">Transmembrane helix</keyword>
<feature type="transmembrane region" description="Helical" evidence="1">
    <location>
        <begin position="108"/>
        <end position="130"/>
    </location>
</feature>
<feature type="transmembrane region" description="Helical" evidence="1">
    <location>
        <begin position="150"/>
        <end position="172"/>
    </location>
</feature>
<feature type="transmembrane region" description="Helical" evidence="1">
    <location>
        <begin position="6"/>
        <end position="27"/>
    </location>
</feature>
<protein>
    <recommendedName>
        <fullName evidence="4">F-box domain-containing protein</fullName>
    </recommendedName>
</protein>
<keyword evidence="1" id="KW-0812">Transmembrane</keyword>
<dbReference type="EMBL" id="JABEYC010000096">
    <property type="protein sequence ID" value="KAF4982822.1"/>
    <property type="molecule type" value="Genomic_DNA"/>
</dbReference>
<organism evidence="2 3">
    <name type="scientific">Fusarium zealandicum</name>
    <dbReference type="NCBI Taxonomy" id="1053134"/>
    <lineage>
        <taxon>Eukaryota</taxon>
        <taxon>Fungi</taxon>
        <taxon>Dikarya</taxon>
        <taxon>Ascomycota</taxon>
        <taxon>Pezizomycotina</taxon>
        <taxon>Sordariomycetes</taxon>
        <taxon>Hypocreomycetidae</taxon>
        <taxon>Hypocreales</taxon>
        <taxon>Nectriaceae</taxon>
        <taxon>Fusarium</taxon>
        <taxon>Fusarium staphyleae species complex</taxon>
    </lineage>
</organism>
<evidence type="ECO:0000313" key="3">
    <source>
        <dbReference type="Proteomes" id="UP000635477"/>
    </source>
</evidence>
<keyword evidence="1" id="KW-0472">Membrane</keyword>
<dbReference type="Proteomes" id="UP000635477">
    <property type="component" value="Unassembled WGS sequence"/>
</dbReference>
<dbReference type="AlphaFoldDB" id="A0A8H4XNK9"/>